<accession>A0A7W4I6B8</accession>
<dbReference type="EMBL" id="JABEQG010000023">
    <property type="protein sequence ID" value="MBB2157073.1"/>
    <property type="molecule type" value="Genomic_DNA"/>
</dbReference>
<dbReference type="InterPro" id="IPR029068">
    <property type="entry name" value="Glyas_Bleomycin-R_OHBP_Dase"/>
</dbReference>
<evidence type="ECO:0000313" key="1">
    <source>
        <dbReference type="EMBL" id="MBB2157073.1"/>
    </source>
</evidence>
<sequence length="182" mass="20737">MDYAEMNNEALRAFNQKRKIFQIAFVTHDLERSMRHWIEILGVGPWRVAAFTEQTVQNFHVGGVPVDEPFKFLIGISWVGDMEIEIIQPVYGPNIYAAFLAEKGEGLHHIKEQISTEAISSVLQSYRDKQVPVTQSGYFFTDFHHYLDTGPKLDFVYELGNCPDLDLPPGIFTVFPPEAETA</sequence>
<proteinExistence type="predicted"/>
<evidence type="ECO:0000313" key="2">
    <source>
        <dbReference type="Proteomes" id="UP000550787"/>
    </source>
</evidence>
<dbReference type="Gene3D" id="3.10.180.10">
    <property type="entry name" value="2,3-Dihydroxybiphenyl 1,2-Dioxygenase, domain 1"/>
    <property type="match status" value="1"/>
</dbReference>
<name>A0A7W4I6B8_GLUDI</name>
<evidence type="ECO:0008006" key="3">
    <source>
        <dbReference type="Google" id="ProtNLM"/>
    </source>
</evidence>
<dbReference type="AlphaFoldDB" id="A0A7W4I6B8"/>
<comment type="caution">
    <text evidence="1">The sequence shown here is derived from an EMBL/GenBank/DDBJ whole genome shotgun (WGS) entry which is preliminary data.</text>
</comment>
<protein>
    <recommendedName>
        <fullName evidence="3">VOC domain-containing protein</fullName>
    </recommendedName>
</protein>
<dbReference type="RefSeq" id="WP_157871082.1">
    <property type="nucleotide sequence ID" value="NZ_JABEQG010000023.1"/>
</dbReference>
<dbReference type="SUPFAM" id="SSF54593">
    <property type="entry name" value="Glyoxalase/Bleomycin resistance protein/Dihydroxybiphenyl dioxygenase"/>
    <property type="match status" value="1"/>
</dbReference>
<organism evidence="1 2">
    <name type="scientific">Gluconacetobacter diazotrophicus</name>
    <name type="common">Acetobacter diazotrophicus</name>
    <dbReference type="NCBI Taxonomy" id="33996"/>
    <lineage>
        <taxon>Bacteria</taxon>
        <taxon>Pseudomonadati</taxon>
        <taxon>Pseudomonadota</taxon>
        <taxon>Alphaproteobacteria</taxon>
        <taxon>Acetobacterales</taxon>
        <taxon>Acetobacteraceae</taxon>
        <taxon>Gluconacetobacter</taxon>
    </lineage>
</organism>
<reference evidence="1 2" key="1">
    <citation type="submission" date="2020-04" db="EMBL/GenBank/DDBJ databases">
        <title>Description of novel Gluconacetobacter.</title>
        <authorList>
            <person name="Sombolestani A."/>
        </authorList>
    </citation>
    <scope>NUCLEOTIDE SEQUENCE [LARGE SCALE GENOMIC DNA]</scope>
    <source>
        <strain evidence="1 2">LMG 7603</strain>
    </source>
</reference>
<gene>
    <name evidence="1" type="ORF">HLH33_12255</name>
</gene>
<dbReference type="Proteomes" id="UP000550787">
    <property type="component" value="Unassembled WGS sequence"/>
</dbReference>
<dbReference type="Pfam" id="PF13669">
    <property type="entry name" value="Glyoxalase_4"/>
    <property type="match status" value="1"/>
</dbReference>